<gene>
    <name evidence="1" type="ORF">SEMRO_2497_G329360.1</name>
</gene>
<proteinExistence type="predicted"/>
<accession>A0A9N8F2U9</accession>
<dbReference type="Proteomes" id="UP001153069">
    <property type="component" value="Unassembled WGS sequence"/>
</dbReference>
<comment type="caution">
    <text evidence="1">The sequence shown here is derived from an EMBL/GenBank/DDBJ whole genome shotgun (WGS) entry which is preliminary data.</text>
</comment>
<dbReference type="OrthoDB" id="57323at2759"/>
<dbReference type="AlphaFoldDB" id="A0A9N8F2U9"/>
<evidence type="ECO:0000313" key="2">
    <source>
        <dbReference type="Proteomes" id="UP001153069"/>
    </source>
</evidence>
<keyword evidence="2" id="KW-1185">Reference proteome</keyword>
<reference evidence="1" key="1">
    <citation type="submission" date="2020-06" db="EMBL/GenBank/DDBJ databases">
        <authorList>
            <consortium name="Plant Systems Biology data submission"/>
        </authorList>
    </citation>
    <scope>NUCLEOTIDE SEQUENCE</scope>
    <source>
        <strain evidence="1">D6</strain>
    </source>
</reference>
<name>A0A9N8F2U9_9STRA</name>
<sequence length="228" mass="26209">MKEKLEKLFISTGCEPESWFRAACHVADLRNHTAREKLGYRTPKEFRDGNTPDISGLLRFQFWELVYYKDPDHGFPSKGGNEKLGRWMGRALNYGDTMCYWILTQDTKQLIVRSMVRSTNDIRPNVAFQDLLEAEKKADQERRDDPIFPIVIYEAGEEEIMIMATLKSRTPPKSSQQKISLTSLYGTNMSPGLAERLESEAELWIKLMKTTTGLNTVMENKMPLTTTS</sequence>
<evidence type="ECO:0000313" key="1">
    <source>
        <dbReference type="EMBL" id="CAB9529415.1"/>
    </source>
</evidence>
<organism evidence="1 2">
    <name type="scientific">Seminavis robusta</name>
    <dbReference type="NCBI Taxonomy" id="568900"/>
    <lineage>
        <taxon>Eukaryota</taxon>
        <taxon>Sar</taxon>
        <taxon>Stramenopiles</taxon>
        <taxon>Ochrophyta</taxon>
        <taxon>Bacillariophyta</taxon>
        <taxon>Bacillariophyceae</taxon>
        <taxon>Bacillariophycidae</taxon>
        <taxon>Naviculales</taxon>
        <taxon>Naviculaceae</taxon>
        <taxon>Seminavis</taxon>
    </lineage>
</organism>
<dbReference type="EMBL" id="CAICTM010002495">
    <property type="protein sequence ID" value="CAB9529415.1"/>
    <property type="molecule type" value="Genomic_DNA"/>
</dbReference>
<protein>
    <submittedName>
        <fullName evidence="1">Uncharacterized protein</fullName>
    </submittedName>
</protein>